<evidence type="ECO:0000256" key="1">
    <source>
        <dbReference type="SAM" id="SignalP"/>
    </source>
</evidence>
<evidence type="ECO:0000313" key="2">
    <source>
        <dbReference type="EMBL" id="ABX76979.1"/>
    </source>
</evidence>
<geneLocation type="plasmid" evidence="2">
    <name>p23023</name>
</geneLocation>
<dbReference type="EMBL" id="CP000755">
    <property type="protein sequence ID" value="ABX76979.1"/>
    <property type="molecule type" value="Genomic_DNA"/>
</dbReference>
<feature type="signal peptide" evidence="1">
    <location>
        <begin position="1"/>
        <end position="21"/>
    </location>
</feature>
<gene>
    <name evidence="2" type="ORF">BMSA_0050</name>
</gene>
<name>A9M4R8_9VIBR</name>
<keyword evidence="2" id="KW-0614">Plasmid</keyword>
<accession>A9M4R8</accession>
<feature type="chain" id="PRO_5002741166" evidence="1">
    <location>
        <begin position="22"/>
        <end position="170"/>
    </location>
</feature>
<protein>
    <submittedName>
        <fullName evidence="2">Uncharacterized protein</fullName>
    </submittedName>
</protein>
<dbReference type="AlphaFoldDB" id="A9M4R8"/>
<reference evidence="2" key="1">
    <citation type="journal article" date="2007" name="Appl. Environ. Microbiol.">
        <title>Sequence characterization and comparative analysis of three plasmids isolated from environmental Vibrio spp.</title>
        <authorList>
            <person name="Hazen T.H."/>
            <person name="Wu D."/>
            <person name="Eisen J.A."/>
            <person name="Sobecky P.A."/>
        </authorList>
    </citation>
    <scope>NUCLEOTIDE SEQUENCE [LARGE SCALE GENOMIC DNA]</scope>
    <source>
        <strain evidence="2">23023</strain>
        <plasmid evidence="2">p23023</plasmid>
    </source>
</reference>
<keyword evidence="1" id="KW-0732">Signal</keyword>
<sequence>MKIRTTCVVLLSLVLAGHAAAKQYSLDPAYEANKRLRAATEKEMTKDSARTDSLPVTAETWQEIWHGSTQGLVPVRVPASAKEVYIIANGRGFTIPVNSHSTLIDGRGSYSGHVVRGAGATQTGHSGPCVHSYLVPGVGHDASSIHVCDAWANPGQKVPAVNIQSVQVKY</sequence>
<proteinExistence type="predicted"/>
<organism evidence="2">
    <name type="scientific">Vibrio sp. 23023</name>
    <dbReference type="NCBI Taxonomy" id="452803"/>
    <lineage>
        <taxon>Bacteria</taxon>
        <taxon>Pseudomonadati</taxon>
        <taxon>Pseudomonadota</taxon>
        <taxon>Gammaproteobacteria</taxon>
        <taxon>Vibrionales</taxon>
        <taxon>Vibrionaceae</taxon>
        <taxon>Vibrio</taxon>
    </lineage>
</organism>